<feature type="non-terminal residue" evidence="2">
    <location>
        <position position="1"/>
    </location>
</feature>
<reference evidence="2 3" key="1">
    <citation type="journal article" date="2024" name="BMC Genomics">
        <title>Genome assembly of redclaw crayfish (Cherax quadricarinatus) provides insights into its immune adaptation and hypoxia tolerance.</title>
        <authorList>
            <person name="Liu Z."/>
            <person name="Zheng J."/>
            <person name="Li H."/>
            <person name="Fang K."/>
            <person name="Wang S."/>
            <person name="He J."/>
            <person name="Zhou D."/>
            <person name="Weng S."/>
            <person name="Chi M."/>
            <person name="Gu Z."/>
            <person name="He J."/>
            <person name="Li F."/>
            <person name="Wang M."/>
        </authorList>
    </citation>
    <scope>NUCLEOTIDE SEQUENCE [LARGE SCALE GENOMIC DNA]</scope>
    <source>
        <strain evidence="2">ZL_2023a</strain>
    </source>
</reference>
<feature type="region of interest" description="Disordered" evidence="1">
    <location>
        <begin position="168"/>
        <end position="188"/>
    </location>
</feature>
<feature type="compositionally biased region" description="Polar residues" evidence="1">
    <location>
        <begin position="168"/>
        <end position="186"/>
    </location>
</feature>
<feature type="compositionally biased region" description="Low complexity" evidence="1">
    <location>
        <begin position="1"/>
        <end position="20"/>
    </location>
</feature>
<dbReference type="AlphaFoldDB" id="A0AAW0XUG4"/>
<name>A0AAW0XUG4_CHEQU</name>
<evidence type="ECO:0000256" key="1">
    <source>
        <dbReference type="SAM" id="MobiDB-lite"/>
    </source>
</evidence>
<keyword evidence="3" id="KW-1185">Reference proteome</keyword>
<evidence type="ECO:0000313" key="2">
    <source>
        <dbReference type="EMBL" id="KAK8743598.1"/>
    </source>
</evidence>
<organism evidence="2 3">
    <name type="scientific">Cherax quadricarinatus</name>
    <name type="common">Australian red claw crayfish</name>
    <dbReference type="NCBI Taxonomy" id="27406"/>
    <lineage>
        <taxon>Eukaryota</taxon>
        <taxon>Metazoa</taxon>
        <taxon>Ecdysozoa</taxon>
        <taxon>Arthropoda</taxon>
        <taxon>Crustacea</taxon>
        <taxon>Multicrustacea</taxon>
        <taxon>Malacostraca</taxon>
        <taxon>Eumalacostraca</taxon>
        <taxon>Eucarida</taxon>
        <taxon>Decapoda</taxon>
        <taxon>Pleocyemata</taxon>
        <taxon>Astacidea</taxon>
        <taxon>Parastacoidea</taxon>
        <taxon>Parastacidae</taxon>
        <taxon>Cherax</taxon>
    </lineage>
</organism>
<sequence>GGEFASPSDSSSPSSTSSPVSPSPVSPSSTSSPVSRCGCWGSNQVYLQYKAPATGWYSASPFDKYLYNRSLDISGKVVHYLLEYRSGPKYWLLMEKRTDGETVVVSNKREKKILVSCPTRCSCRKILVERTVCWATEGVYIRSDITENTDKSFPMWQQTMTEDLLENNNTQNNDTELSTPELSTPRNETKKLSIIEQSTCLLHELVKCIESEGEINDELNNTQEESTKIEEGCEPLITKDRQNGTCVFGHDGRCLPQEYVMRGQERYVLTQADEGFWWIVDDNEVYAVSEDAGLCPDQLFPESKWISVNDMQTDSNINVTCIERDSPEGETS</sequence>
<protein>
    <submittedName>
        <fullName evidence="2">Uncharacterized protein</fullName>
    </submittedName>
</protein>
<evidence type="ECO:0000313" key="3">
    <source>
        <dbReference type="Proteomes" id="UP001445076"/>
    </source>
</evidence>
<comment type="caution">
    <text evidence="2">The sequence shown here is derived from an EMBL/GenBank/DDBJ whole genome shotgun (WGS) entry which is preliminary data.</text>
</comment>
<gene>
    <name evidence="2" type="ORF">OTU49_001152</name>
</gene>
<feature type="compositionally biased region" description="Low complexity" evidence="1">
    <location>
        <begin position="26"/>
        <end position="35"/>
    </location>
</feature>
<feature type="region of interest" description="Disordered" evidence="1">
    <location>
        <begin position="1"/>
        <end position="35"/>
    </location>
</feature>
<accession>A0AAW0XUG4</accession>
<dbReference type="Proteomes" id="UP001445076">
    <property type="component" value="Unassembled WGS sequence"/>
</dbReference>
<proteinExistence type="predicted"/>
<dbReference type="EMBL" id="JARKIK010000024">
    <property type="protein sequence ID" value="KAK8743598.1"/>
    <property type="molecule type" value="Genomic_DNA"/>
</dbReference>